<organism evidence="3 4">
    <name type="scientific">Coptis chinensis</name>
    <dbReference type="NCBI Taxonomy" id="261450"/>
    <lineage>
        <taxon>Eukaryota</taxon>
        <taxon>Viridiplantae</taxon>
        <taxon>Streptophyta</taxon>
        <taxon>Embryophyta</taxon>
        <taxon>Tracheophyta</taxon>
        <taxon>Spermatophyta</taxon>
        <taxon>Magnoliopsida</taxon>
        <taxon>Ranunculales</taxon>
        <taxon>Ranunculaceae</taxon>
        <taxon>Coptidoideae</taxon>
        <taxon>Coptis</taxon>
    </lineage>
</organism>
<dbReference type="InterPro" id="IPR011256">
    <property type="entry name" value="Reg_factor_effector_dom_sf"/>
</dbReference>
<dbReference type="AlphaFoldDB" id="A0A835IKC4"/>
<comment type="caution">
    <text evidence="3">The sequence shown here is derived from an EMBL/GenBank/DDBJ whole genome shotgun (WGS) entry which is preliminary data.</text>
</comment>
<dbReference type="PANTHER" id="PTHR11220:SF58">
    <property type="entry name" value="SOUL HEME-BINDING FAMILY PROTEIN"/>
    <property type="match status" value="1"/>
</dbReference>
<dbReference type="Pfam" id="PF04832">
    <property type="entry name" value="SOUL"/>
    <property type="match status" value="1"/>
</dbReference>
<name>A0A835IKC4_9MAGN</name>
<gene>
    <name evidence="2" type="ORF">IFM89_005708</name>
    <name evidence="3" type="ORF">IFM89_035177</name>
</gene>
<proteinExistence type="inferred from homology"/>
<dbReference type="OrthoDB" id="6424451at2759"/>
<protein>
    <recommendedName>
        <fullName evidence="5">SOUL heme-binding family protein</fullName>
    </recommendedName>
</protein>
<accession>A0A835IKC4</accession>
<evidence type="ECO:0000313" key="2">
    <source>
        <dbReference type="EMBL" id="KAF9613137.1"/>
    </source>
</evidence>
<dbReference type="SUPFAM" id="SSF55136">
    <property type="entry name" value="Probable bacterial effector-binding domain"/>
    <property type="match status" value="2"/>
</dbReference>
<evidence type="ECO:0008006" key="5">
    <source>
        <dbReference type="Google" id="ProtNLM"/>
    </source>
</evidence>
<comment type="similarity">
    <text evidence="1">Belongs to the HEBP family.</text>
</comment>
<dbReference type="EMBL" id="JADFTS010000003">
    <property type="protein sequence ID" value="KAF9617233.1"/>
    <property type="molecule type" value="Genomic_DNA"/>
</dbReference>
<dbReference type="Gene3D" id="3.20.80.10">
    <property type="entry name" value="Regulatory factor, effector binding domain"/>
    <property type="match status" value="2"/>
</dbReference>
<sequence length="209" mass="22941">MGSLLGKITVETPKFQLLKSTTEYEIRKYSPCVVAQVTYDPSQTKGDRDGGFSILASYIGVIGQPQNTKPEKIAMTAPVITSTESETIAMTAPVVTKSESSGQSDQKKLVTMQFVLPSEYTKAEEAPKPTDERVVIKEEGGKTYGVIKFSGVATDAVVEEKVEKLKKSLEKDSYKVIGGYLLARYNPPWTLPPLRTNEIMIPIELVEST</sequence>
<evidence type="ECO:0000256" key="1">
    <source>
        <dbReference type="ARBA" id="ARBA00009817"/>
    </source>
</evidence>
<dbReference type="FunFam" id="3.20.80.10:FF:000010">
    <property type="entry name" value="SOUL heme-binding family protein"/>
    <property type="match status" value="1"/>
</dbReference>
<evidence type="ECO:0000313" key="3">
    <source>
        <dbReference type="EMBL" id="KAF9617233.1"/>
    </source>
</evidence>
<dbReference type="Proteomes" id="UP000631114">
    <property type="component" value="Unassembled WGS sequence"/>
</dbReference>
<dbReference type="FunFam" id="3.20.80.10:FF:000013">
    <property type="entry name" value="Soul heme-binding family protein"/>
    <property type="match status" value="1"/>
</dbReference>
<reference evidence="3 4" key="1">
    <citation type="submission" date="2020-10" db="EMBL/GenBank/DDBJ databases">
        <title>The Coptis chinensis genome and diversification of protoberbering-type alkaloids.</title>
        <authorList>
            <person name="Wang B."/>
            <person name="Shu S."/>
            <person name="Song C."/>
            <person name="Liu Y."/>
        </authorList>
    </citation>
    <scope>NUCLEOTIDE SEQUENCE [LARGE SCALE GENOMIC DNA]</scope>
    <source>
        <strain evidence="3">HL-2020</strain>
        <tissue evidence="3">Leaf</tissue>
    </source>
</reference>
<dbReference type="EMBL" id="JADFTS010000003">
    <property type="protein sequence ID" value="KAF9613137.1"/>
    <property type="molecule type" value="Genomic_DNA"/>
</dbReference>
<evidence type="ECO:0000313" key="4">
    <source>
        <dbReference type="Proteomes" id="UP000631114"/>
    </source>
</evidence>
<dbReference type="InterPro" id="IPR006917">
    <property type="entry name" value="SOUL_heme-bd"/>
</dbReference>
<keyword evidence="4" id="KW-1185">Reference proteome</keyword>
<dbReference type="PANTHER" id="PTHR11220">
    <property type="entry name" value="HEME-BINDING PROTEIN-RELATED"/>
    <property type="match status" value="1"/>
</dbReference>